<reference evidence="2 3" key="1">
    <citation type="submission" date="2019-08" db="EMBL/GenBank/DDBJ databases">
        <title>In-depth cultivation of the pig gut microbiome towards novel bacterial diversity and tailored functional studies.</title>
        <authorList>
            <person name="Wylensek D."/>
            <person name="Hitch T.C.A."/>
            <person name="Clavel T."/>
        </authorList>
    </citation>
    <scope>NUCLEOTIDE SEQUENCE [LARGE SCALE GENOMIC DNA]</scope>
    <source>
        <strain evidence="2 3">BBE-744-WT-12</strain>
    </source>
</reference>
<proteinExistence type="predicted"/>
<dbReference type="GO" id="GO:0004342">
    <property type="term" value="F:glucosamine-6-phosphate deaminase activity"/>
    <property type="evidence" value="ECO:0007669"/>
    <property type="project" value="InterPro"/>
</dbReference>
<comment type="caution">
    <text evidence="2">The sequence shown here is derived from an EMBL/GenBank/DDBJ whole genome shotgun (WGS) entry which is preliminary data.</text>
</comment>
<dbReference type="GO" id="GO:0006046">
    <property type="term" value="P:N-acetylglucosamine catabolic process"/>
    <property type="evidence" value="ECO:0007669"/>
    <property type="project" value="TreeGrafter"/>
</dbReference>
<dbReference type="AlphaFoldDB" id="A0A844G6D8"/>
<dbReference type="PROSITE" id="PS01161">
    <property type="entry name" value="GLC_GALNAC_ISOMERASE"/>
    <property type="match status" value="1"/>
</dbReference>
<gene>
    <name evidence="2" type="ORF">FYJ85_12660</name>
</gene>
<dbReference type="CDD" id="cd01399">
    <property type="entry name" value="GlcN6P_deaminase"/>
    <property type="match status" value="1"/>
</dbReference>
<accession>A0A844G6D8</accession>
<protein>
    <submittedName>
        <fullName evidence="2">Glucosamine-6-phosphate deaminase</fullName>
    </submittedName>
</protein>
<dbReference type="SUPFAM" id="SSF100950">
    <property type="entry name" value="NagB/RpiA/CoA transferase-like"/>
    <property type="match status" value="1"/>
</dbReference>
<dbReference type="GO" id="GO:0005975">
    <property type="term" value="P:carbohydrate metabolic process"/>
    <property type="evidence" value="ECO:0007669"/>
    <property type="project" value="InterPro"/>
</dbReference>
<dbReference type="GO" id="GO:0006043">
    <property type="term" value="P:glucosamine catabolic process"/>
    <property type="evidence" value="ECO:0007669"/>
    <property type="project" value="TreeGrafter"/>
</dbReference>
<dbReference type="Pfam" id="PF01182">
    <property type="entry name" value="Glucosamine_iso"/>
    <property type="match status" value="1"/>
</dbReference>
<dbReference type="GO" id="GO:0005737">
    <property type="term" value="C:cytoplasm"/>
    <property type="evidence" value="ECO:0007669"/>
    <property type="project" value="TreeGrafter"/>
</dbReference>
<dbReference type="Gene3D" id="3.40.50.1360">
    <property type="match status" value="1"/>
</dbReference>
<dbReference type="Proteomes" id="UP000435649">
    <property type="component" value="Unassembled WGS sequence"/>
</dbReference>
<dbReference type="InterPro" id="IPR004547">
    <property type="entry name" value="Glucosamine6P_isomerase"/>
</dbReference>
<dbReference type="RefSeq" id="WP_106055306.1">
    <property type="nucleotide sequence ID" value="NZ_VUNS01000013.1"/>
</dbReference>
<dbReference type="GO" id="GO:0019262">
    <property type="term" value="P:N-acetylneuraminate catabolic process"/>
    <property type="evidence" value="ECO:0007669"/>
    <property type="project" value="TreeGrafter"/>
</dbReference>
<organism evidence="2 3">
    <name type="scientific">Victivallis lenta</name>
    <dbReference type="NCBI Taxonomy" id="2606640"/>
    <lineage>
        <taxon>Bacteria</taxon>
        <taxon>Pseudomonadati</taxon>
        <taxon>Lentisphaerota</taxon>
        <taxon>Lentisphaeria</taxon>
        <taxon>Victivallales</taxon>
        <taxon>Victivallaceae</taxon>
        <taxon>Victivallis</taxon>
    </lineage>
</organism>
<dbReference type="InterPro" id="IPR006148">
    <property type="entry name" value="Glc/Gal-6P_isomerase"/>
</dbReference>
<keyword evidence="3" id="KW-1185">Reference proteome</keyword>
<dbReference type="GO" id="GO:0042802">
    <property type="term" value="F:identical protein binding"/>
    <property type="evidence" value="ECO:0007669"/>
    <property type="project" value="TreeGrafter"/>
</dbReference>
<dbReference type="EMBL" id="VUNS01000013">
    <property type="protein sequence ID" value="MST97889.1"/>
    <property type="molecule type" value="Genomic_DNA"/>
</dbReference>
<name>A0A844G6D8_9BACT</name>
<dbReference type="InterPro" id="IPR018321">
    <property type="entry name" value="Glucosamine6P_isomerase_CS"/>
</dbReference>
<dbReference type="PANTHER" id="PTHR11280:SF6">
    <property type="entry name" value="GLUCOSAMINE-6-PHOSPHATE ISOMERASE NAGB"/>
    <property type="match status" value="1"/>
</dbReference>
<sequence length="250" mass="27208">MKVRIFDDKRSLGAAAAAAGAEKLRAAIARKGAAAIILATGASQFEMLSSLLAEPGINWNAVSIFHLDEYIGLPVDHPAGFRRYLWERFVSKLPVPPAAFYPVDGSAADPERECERLGKILAEHPVDVAFIGIGENGHIAFNDPPADFETEKPYLIITLDEKCRRQQLGEGWFPSLDDVPKRAISMGVRRILKSAAIINTVPDRRKAEAVKGALEGEVTNLCPASILRTHADVTTFLDRGSASLLERTHA</sequence>
<feature type="domain" description="Glucosamine/galactosamine-6-phosphate isomerase" evidence="1">
    <location>
        <begin position="8"/>
        <end position="231"/>
    </location>
</feature>
<evidence type="ECO:0000313" key="2">
    <source>
        <dbReference type="EMBL" id="MST97889.1"/>
    </source>
</evidence>
<evidence type="ECO:0000259" key="1">
    <source>
        <dbReference type="Pfam" id="PF01182"/>
    </source>
</evidence>
<evidence type="ECO:0000313" key="3">
    <source>
        <dbReference type="Proteomes" id="UP000435649"/>
    </source>
</evidence>
<dbReference type="InterPro" id="IPR037171">
    <property type="entry name" value="NagB/RpiA_transferase-like"/>
</dbReference>
<dbReference type="PANTHER" id="PTHR11280">
    <property type="entry name" value="GLUCOSAMINE-6-PHOSPHATE ISOMERASE"/>
    <property type="match status" value="1"/>
</dbReference>